<organism evidence="2 3">
    <name type="scientific">Paractinoplanes tereljensis</name>
    <dbReference type="NCBI Taxonomy" id="571912"/>
    <lineage>
        <taxon>Bacteria</taxon>
        <taxon>Bacillati</taxon>
        <taxon>Actinomycetota</taxon>
        <taxon>Actinomycetes</taxon>
        <taxon>Micromonosporales</taxon>
        <taxon>Micromonosporaceae</taxon>
        <taxon>Paractinoplanes</taxon>
    </lineage>
</organism>
<reference evidence="2" key="1">
    <citation type="submission" date="2021-01" db="EMBL/GenBank/DDBJ databases">
        <title>Whole genome shotgun sequence of Actinoplanes tereljensis NBRC 105297.</title>
        <authorList>
            <person name="Komaki H."/>
            <person name="Tamura T."/>
        </authorList>
    </citation>
    <scope>NUCLEOTIDE SEQUENCE</scope>
    <source>
        <strain evidence="2">NBRC 105297</strain>
    </source>
</reference>
<evidence type="ECO:0000313" key="2">
    <source>
        <dbReference type="EMBL" id="GIF17551.1"/>
    </source>
</evidence>
<protein>
    <submittedName>
        <fullName evidence="2">Uncharacterized protein</fullName>
    </submittedName>
</protein>
<keyword evidence="1" id="KW-0472">Membrane</keyword>
<dbReference type="Proteomes" id="UP000623608">
    <property type="component" value="Unassembled WGS sequence"/>
</dbReference>
<keyword evidence="3" id="KW-1185">Reference proteome</keyword>
<dbReference type="AlphaFoldDB" id="A0A919NFB1"/>
<accession>A0A919NFB1</accession>
<feature type="transmembrane region" description="Helical" evidence="1">
    <location>
        <begin position="47"/>
        <end position="66"/>
    </location>
</feature>
<name>A0A919NFB1_9ACTN</name>
<gene>
    <name evidence="2" type="ORF">Ate02nite_02810</name>
</gene>
<sequence>MVNEPAPSPKLKGWLPMVVGILALVLGGLWTLQGLDILTDSKMSGKQAWTFVGGALALFGLILVVFGERARSRSKR</sequence>
<keyword evidence="1" id="KW-0812">Transmembrane</keyword>
<dbReference type="RefSeq" id="WP_203797736.1">
    <property type="nucleotide sequence ID" value="NZ_BOMY01000002.1"/>
</dbReference>
<keyword evidence="1" id="KW-1133">Transmembrane helix</keyword>
<dbReference type="EMBL" id="BOMY01000002">
    <property type="protein sequence ID" value="GIF17551.1"/>
    <property type="molecule type" value="Genomic_DNA"/>
</dbReference>
<evidence type="ECO:0000313" key="3">
    <source>
        <dbReference type="Proteomes" id="UP000623608"/>
    </source>
</evidence>
<feature type="transmembrane region" description="Helical" evidence="1">
    <location>
        <begin position="14"/>
        <end position="35"/>
    </location>
</feature>
<evidence type="ECO:0000256" key="1">
    <source>
        <dbReference type="SAM" id="Phobius"/>
    </source>
</evidence>
<comment type="caution">
    <text evidence="2">The sequence shown here is derived from an EMBL/GenBank/DDBJ whole genome shotgun (WGS) entry which is preliminary data.</text>
</comment>
<proteinExistence type="predicted"/>